<sequence length="114" mass="12065">MKAINYSFQTRLALAILSTITILLFSPTISFAVGGSGVLNVTPLNGADAEGFTTLQQLQMAFSDYGYLISLCLLVFGGVMWFFNRPAFTIGALVAAAVIYGGPHLANGIRAVSQ</sequence>
<keyword evidence="3" id="KW-1185">Reference proteome</keyword>
<dbReference type="EMBL" id="LXQC01000187">
    <property type="protein sequence ID" value="TFE66199.1"/>
    <property type="molecule type" value="Genomic_DNA"/>
</dbReference>
<organism evidence="2 3">
    <name type="scientific">Methylacidiphilum caldifontis</name>
    <dbReference type="NCBI Taxonomy" id="2795386"/>
    <lineage>
        <taxon>Bacteria</taxon>
        <taxon>Pseudomonadati</taxon>
        <taxon>Verrucomicrobiota</taxon>
        <taxon>Methylacidiphilae</taxon>
        <taxon>Methylacidiphilales</taxon>
        <taxon>Methylacidiphilaceae</taxon>
        <taxon>Methylacidiphilum (ex Ratnadevi et al. 2023)</taxon>
    </lineage>
</organism>
<comment type="caution">
    <text evidence="2">The sequence shown here is derived from an EMBL/GenBank/DDBJ whole genome shotgun (WGS) entry which is preliminary data.</text>
</comment>
<protein>
    <submittedName>
        <fullName evidence="2">Uncharacterized protein</fullName>
    </submittedName>
</protein>
<name>A0A4Y8P7J4_9BACT</name>
<keyword evidence="1" id="KW-1133">Transmembrane helix</keyword>
<proteinExistence type="predicted"/>
<feature type="transmembrane region" description="Helical" evidence="1">
    <location>
        <begin position="65"/>
        <end position="83"/>
    </location>
</feature>
<dbReference type="AlphaFoldDB" id="A0A4Y8P7J4"/>
<dbReference type="Proteomes" id="UP000297713">
    <property type="component" value="Unassembled WGS sequence"/>
</dbReference>
<evidence type="ECO:0000256" key="1">
    <source>
        <dbReference type="SAM" id="Phobius"/>
    </source>
</evidence>
<reference evidence="2 3" key="1">
    <citation type="submission" date="2016-05" db="EMBL/GenBank/DDBJ databases">
        <title>Diversity and Homogeneity among Thermoacidophilic Verrucomicrobia Methanotrophs Linked with Geographical Origin.</title>
        <authorList>
            <person name="Erikstad H.-A."/>
            <person name="Smestad N.B."/>
            <person name="Ceballos R.M."/>
            <person name="Birkeland N.-K."/>
        </authorList>
    </citation>
    <scope>NUCLEOTIDE SEQUENCE [LARGE SCALE GENOMIC DNA]</scope>
    <source>
        <strain evidence="2 3">Phi</strain>
    </source>
</reference>
<accession>A0A4Y8P7J4</accession>
<evidence type="ECO:0000313" key="3">
    <source>
        <dbReference type="Proteomes" id="UP000297713"/>
    </source>
</evidence>
<keyword evidence="1" id="KW-0812">Transmembrane</keyword>
<dbReference type="OrthoDB" id="197792at2"/>
<dbReference type="RefSeq" id="WP_134440850.1">
    <property type="nucleotide sequence ID" value="NZ_LXQC01000187.1"/>
</dbReference>
<gene>
    <name evidence="2" type="ORF">A7Q10_02385</name>
</gene>
<evidence type="ECO:0000313" key="2">
    <source>
        <dbReference type="EMBL" id="TFE66199.1"/>
    </source>
</evidence>
<keyword evidence="1" id="KW-0472">Membrane</keyword>